<dbReference type="PANTHER" id="PTHR33516:SF2">
    <property type="entry name" value="LEXA REPRESSOR-RELATED"/>
    <property type="match status" value="1"/>
</dbReference>
<dbReference type="PANTHER" id="PTHR33516">
    <property type="entry name" value="LEXA REPRESSOR"/>
    <property type="match status" value="1"/>
</dbReference>
<evidence type="ECO:0000313" key="10">
    <source>
        <dbReference type="Proteomes" id="UP000320948"/>
    </source>
</evidence>
<dbReference type="InterPro" id="IPR015927">
    <property type="entry name" value="Peptidase_S24_S26A/B/C"/>
</dbReference>
<evidence type="ECO:0000256" key="5">
    <source>
        <dbReference type="ARBA" id="ARBA00023204"/>
    </source>
</evidence>
<dbReference type="GO" id="GO:0016787">
    <property type="term" value="F:hydrolase activity"/>
    <property type="evidence" value="ECO:0007669"/>
    <property type="project" value="UniProtKB-KW"/>
</dbReference>
<evidence type="ECO:0000256" key="6">
    <source>
        <dbReference type="ARBA" id="ARBA00023236"/>
    </source>
</evidence>
<accession>A0A6N4RCD5</accession>
<evidence type="ECO:0000259" key="8">
    <source>
        <dbReference type="Pfam" id="PF00717"/>
    </source>
</evidence>
<dbReference type="PRINTS" id="PR00726">
    <property type="entry name" value="LEXASERPTASE"/>
</dbReference>
<keyword evidence="5" id="KW-0234">DNA repair</keyword>
<dbReference type="AlphaFoldDB" id="A0A6N4RCD5"/>
<dbReference type="EMBL" id="VAFM01000001">
    <property type="protein sequence ID" value="TKW61397.1"/>
    <property type="molecule type" value="Genomic_DNA"/>
</dbReference>
<dbReference type="GO" id="GO:0006281">
    <property type="term" value="P:DNA repair"/>
    <property type="evidence" value="ECO:0007669"/>
    <property type="project" value="UniProtKB-KW"/>
</dbReference>
<sequence>MITLQKDSPLPAGTHALYGASVRAGFPSPADDFVERGLDLNDFLVSHPAATFFARVQGQAMVQEGIYEGDYLVVDRSLTPSSHHLVLAITGEGEITLKRFASLKKAPLEIWGVVTSVIRKV</sequence>
<dbReference type="Gene3D" id="2.10.109.10">
    <property type="entry name" value="Umud Fragment, subunit A"/>
    <property type="match status" value="1"/>
</dbReference>
<evidence type="ECO:0000256" key="4">
    <source>
        <dbReference type="ARBA" id="ARBA00022813"/>
    </source>
</evidence>
<dbReference type="GO" id="GO:0003677">
    <property type="term" value="F:DNA binding"/>
    <property type="evidence" value="ECO:0007669"/>
    <property type="project" value="InterPro"/>
</dbReference>
<dbReference type="GO" id="GO:0006355">
    <property type="term" value="P:regulation of DNA-templated transcription"/>
    <property type="evidence" value="ECO:0007669"/>
    <property type="project" value="InterPro"/>
</dbReference>
<organism evidence="9 10">
    <name type="scientific">Blastochloris viridis</name>
    <name type="common">Rhodopseudomonas viridis</name>
    <dbReference type="NCBI Taxonomy" id="1079"/>
    <lineage>
        <taxon>Bacteria</taxon>
        <taxon>Pseudomonadati</taxon>
        <taxon>Pseudomonadota</taxon>
        <taxon>Alphaproteobacteria</taxon>
        <taxon>Hyphomicrobiales</taxon>
        <taxon>Blastochloridaceae</taxon>
        <taxon>Blastochloris</taxon>
    </lineage>
</organism>
<protein>
    <recommendedName>
        <fullName evidence="8">Peptidase S24/S26A/S26B/S26C domain-containing protein</fullName>
    </recommendedName>
</protein>
<keyword evidence="3 7" id="KW-0378">Hydrolase</keyword>
<dbReference type="SUPFAM" id="SSF51306">
    <property type="entry name" value="LexA/Signal peptidase"/>
    <property type="match status" value="1"/>
</dbReference>
<keyword evidence="6" id="KW-0742">SOS response</keyword>
<dbReference type="CDD" id="cd06529">
    <property type="entry name" value="S24_LexA-like"/>
    <property type="match status" value="1"/>
</dbReference>
<evidence type="ECO:0000256" key="7">
    <source>
        <dbReference type="RuleBase" id="RU003991"/>
    </source>
</evidence>
<keyword evidence="4 7" id="KW-0068">Autocatalytic cleavage</keyword>
<evidence type="ECO:0000313" key="9">
    <source>
        <dbReference type="EMBL" id="TKW61397.1"/>
    </source>
</evidence>
<dbReference type="Pfam" id="PF00717">
    <property type="entry name" value="Peptidase_S24"/>
    <property type="match status" value="1"/>
</dbReference>
<keyword evidence="2" id="KW-0227">DNA damage</keyword>
<evidence type="ECO:0000256" key="3">
    <source>
        <dbReference type="ARBA" id="ARBA00022801"/>
    </source>
</evidence>
<gene>
    <name evidence="9" type="ORF">DI628_01865</name>
</gene>
<comment type="similarity">
    <text evidence="1 7">Belongs to the peptidase S24 family.</text>
</comment>
<comment type="caution">
    <text evidence="9">The sequence shown here is derived from an EMBL/GenBank/DDBJ whole genome shotgun (WGS) entry which is preliminary data.</text>
</comment>
<proteinExistence type="inferred from homology"/>
<dbReference type="InterPro" id="IPR039418">
    <property type="entry name" value="LexA-like"/>
</dbReference>
<name>A0A6N4RCD5_BLAVI</name>
<reference evidence="9 10" key="1">
    <citation type="journal article" date="2017" name="Nat. Commun.">
        <title>In situ click chemistry generation of cyclooxygenase-2 inhibitors.</title>
        <authorList>
            <person name="Bhardwaj A."/>
            <person name="Kaur J."/>
            <person name="Wuest M."/>
            <person name="Wuest F."/>
        </authorList>
    </citation>
    <scope>NUCLEOTIDE SEQUENCE [LARGE SCALE GENOMIC DNA]</scope>
    <source>
        <strain evidence="9">S2_018_000_R2_106</strain>
    </source>
</reference>
<evidence type="ECO:0000256" key="2">
    <source>
        <dbReference type="ARBA" id="ARBA00022763"/>
    </source>
</evidence>
<dbReference type="Proteomes" id="UP000320948">
    <property type="component" value="Unassembled WGS sequence"/>
</dbReference>
<feature type="domain" description="Peptidase S24/S26A/S26B/S26C" evidence="8">
    <location>
        <begin position="17"/>
        <end position="102"/>
    </location>
</feature>
<dbReference type="InterPro" id="IPR036286">
    <property type="entry name" value="LexA/Signal_pep-like_sf"/>
</dbReference>
<dbReference type="InterPro" id="IPR006197">
    <property type="entry name" value="Peptidase_S24_LexA"/>
</dbReference>
<dbReference type="GO" id="GO:0009432">
    <property type="term" value="P:SOS response"/>
    <property type="evidence" value="ECO:0007669"/>
    <property type="project" value="UniProtKB-KW"/>
</dbReference>
<evidence type="ECO:0000256" key="1">
    <source>
        <dbReference type="ARBA" id="ARBA00007484"/>
    </source>
</evidence>
<dbReference type="InterPro" id="IPR050077">
    <property type="entry name" value="LexA_repressor"/>
</dbReference>